<dbReference type="CDD" id="cd04333">
    <property type="entry name" value="ProX_deacylase"/>
    <property type="match status" value="1"/>
</dbReference>
<protein>
    <submittedName>
        <fullName evidence="2">Prolyl-tRNA editing enzyme YbaK/EbsC (Cys-tRNA(Pro) deacylase)</fullName>
    </submittedName>
</protein>
<dbReference type="Gene3D" id="3.90.960.10">
    <property type="entry name" value="YbaK/aminoacyl-tRNA synthetase-associated domain"/>
    <property type="match status" value="1"/>
</dbReference>
<sequence length="173" mass="17431">MTTLDHPSISKMAAALREAGMAAAADGIRILDDEVRTAAAAAAALGVEVGAIANSLVFRATHGDEVAPLLALTSGAHRADTVVLARLAGADEVGKADPAFVREHTGQAIGGVAPVGHPRPIQTIVDRDLAGYAVVWAAAGHPKSVFPTTYADLLALTGGAAADVAGQEENHTS</sequence>
<dbReference type="PANTHER" id="PTHR30411:SF1">
    <property type="entry name" value="CYTOPLASMIC PROTEIN"/>
    <property type="match status" value="1"/>
</dbReference>
<proteinExistence type="predicted"/>
<dbReference type="OrthoDB" id="8536235at2"/>
<evidence type="ECO:0000313" key="3">
    <source>
        <dbReference type="Proteomes" id="UP000294927"/>
    </source>
</evidence>
<feature type="domain" description="YbaK/aminoacyl-tRNA synthetase-associated" evidence="1">
    <location>
        <begin position="34"/>
        <end position="155"/>
    </location>
</feature>
<comment type="caution">
    <text evidence="2">The sequence shown here is derived from an EMBL/GenBank/DDBJ whole genome shotgun (WGS) entry which is preliminary data.</text>
</comment>
<name>A0A4R7UWE6_9PSEU</name>
<dbReference type="Proteomes" id="UP000294927">
    <property type="component" value="Unassembled WGS sequence"/>
</dbReference>
<dbReference type="InterPro" id="IPR007214">
    <property type="entry name" value="YbaK/aa-tRNA-synth-assoc-dom"/>
</dbReference>
<gene>
    <name evidence="2" type="ORF">CLV71_12387</name>
</gene>
<evidence type="ECO:0000259" key="1">
    <source>
        <dbReference type="Pfam" id="PF04073"/>
    </source>
</evidence>
<reference evidence="2 3" key="1">
    <citation type="submission" date="2019-03" db="EMBL/GenBank/DDBJ databases">
        <title>Genomic Encyclopedia of Archaeal and Bacterial Type Strains, Phase II (KMG-II): from individual species to whole genera.</title>
        <authorList>
            <person name="Goeker M."/>
        </authorList>
    </citation>
    <scope>NUCLEOTIDE SEQUENCE [LARGE SCALE GENOMIC DNA]</scope>
    <source>
        <strain evidence="2 3">DSM 45499</strain>
    </source>
</reference>
<dbReference type="InterPro" id="IPR036754">
    <property type="entry name" value="YbaK/aa-tRNA-synt-asso_dom_sf"/>
</dbReference>
<dbReference type="SUPFAM" id="SSF55826">
    <property type="entry name" value="YbaK/ProRS associated domain"/>
    <property type="match status" value="1"/>
</dbReference>
<dbReference type="Pfam" id="PF04073">
    <property type="entry name" value="tRNA_edit"/>
    <property type="match status" value="1"/>
</dbReference>
<dbReference type="EMBL" id="SOCP01000023">
    <property type="protein sequence ID" value="TDV40377.1"/>
    <property type="molecule type" value="Genomic_DNA"/>
</dbReference>
<organism evidence="2 3">
    <name type="scientific">Actinophytocola oryzae</name>
    <dbReference type="NCBI Taxonomy" id="502181"/>
    <lineage>
        <taxon>Bacteria</taxon>
        <taxon>Bacillati</taxon>
        <taxon>Actinomycetota</taxon>
        <taxon>Actinomycetes</taxon>
        <taxon>Pseudonocardiales</taxon>
        <taxon>Pseudonocardiaceae</taxon>
    </lineage>
</organism>
<accession>A0A4R7UWE6</accession>
<dbReference type="AlphaFoldDB" id="A0A4R7UWE6"/>
<dbReference type="GO" id="GO:0002161">
    <property type="term" value="F:aminoacyl-tRNA deacylase activity"/>
    <property type="evidence" value="ECO:0007669"/>
    <property type="project" value="InterPro"/>
</dbReference>
<dbReference type="RefSeq" id="WP_133908326.1">
    <property type="nucleotide sequence ID" value="NZ_SOCP01000023.1"/>
</dbReference>
<evidence type="ECO:0000313" key="2">
    <source>
        <dbReference type="EMBL" id="TDV40377.1"/>
    </source>
</evidence>
<keyword evidence="3" id="KW-1185">Reference proteome</keyword>
<dbReference type="PANTHER" id="PTHR30411">
    <property type="entry name" value="CYTOPLASMIC PROTEIN"/>
    <property type="match status" value="1"/>
</dbReference>